<accession>A0A8B2NS36</accession>
<gene>
    <name evidence="1" type="ORF">DLJ53_16750</name>
</gene>
<dbReference type="Pfam" id="PF13563">
    <property type="entry name" value="2_5_RNA_ligase2"/>
    <property type="match status" value="1"/>
</dbReference>
<dbReference type="OrthoDB" id="793003at2"/>
<dbReference type="EMBL" id="QHHQ01000003">
    <property type="protein sequence ID" value="RAI00879.1"/>
    <property type="molecule type" value="Genomic_DNA"/>
</dbReference>
<dbReference type="InterPro" id="IPR009097">
    <property type="entry name" value="Cyclic_Pdiesterase"/>
</dbReference>
<dbReference type="RefSeq" id="WP_111347332.1">
    <property type="nucleotide sequence ID" value="NZ_JAIWKD010000004.1"/>
</dbReference>
<name>A0A8B2NS36_9HYPH</name>
<sequence length="171" mass="19093">METDRAPIIVTLQFDEPAATFFETQRRTYFPAAINRVPAHLTLFHALPGAEEDPVMRAIGTVAARPRFPVAVEGLLSLGRGVAYRLSSAPLVALRSDLAKRFDPWLTRQDREAFRPHVTVQNKVTPETARATRAELERTFTPFTATAEGLQLWHYRGGPWAPLAAVAFGRR</sequence>
<dbReference type="SUPFAM" id="SSF55144">
    <property type="entry name" value="LigT-like"/>
    <property type="match status" value="1"/>
</dbReference>
<dbReference type="AlphaFoldDB" id="A0A8B2NS36"/>
<dbReference type="Proteomes" id="UP000249590">
    <property type="component" value="Unassembled WGS sequence"/>
</dbReference>
<organism evidence="1 2">
    <name type="scientific">Acuticoccus sediminis</name>
    <dbReference type="NCBI Taxonomy" id="2184697"/>
    <lineage>
        <taxon>Bacteria</taxon>
        <taxon>Pseudomonadati</taxon>
        <taxon>Pseudomonadota</taxon>
        <taxon>Alphaproteobacteria</taxon>
        <taxon>Hyphomicrobiales</taxon>
        <taxon>Amorphaceae</taxon>
        <taxon>Acuticoccus</taxon>
    </lineage>
</organism>
<comment type="caution">
    <text evidence="1">The sequence shown here is derived from an EMBL/GenBank/DDBJ whole genome shotgun (WGS) entry which is preliminary data.</text>
</comment>
<evidence type="ECO:0000313" key="1">
    <source>
        <dbReference type="EMBL" id="RAI00879.1"/>
    </source>
</evidence>
<keyword evidence="2" id="KW-1185">Reference proteome</keyword>
<evidence type="ECO:0000313" key="2">
    <source>
        <dbReference type="Proteomes" id="UP000249590"/>
    </source>
</evidence>
<dbReference type="Gene3D" id="3.90.1140.10">
    <property type="entry name" value="Cyclic phosphodiesterase"/>
    <property type="match status" value="1"/>
</dbReference>
<protein>
    <submittedName>
        <fullName evidence="1">Phosphoesterase HXTX</fullName>
    </submittedName>
</protein>
<reference evidence="1 2" key="1">
    <citation type="submission" date="2018-05" db="EMBL/GenBank/DDBJ databases">
        <title>Acuticoccus sediminis sp. nov., isolated from deep-sea sediment of Indian Ocean.</title>
        <authorList>
            <person name="Liu X."/>
            <person name="Lai Q."/>
            <person name="Du Y."/>
            <person name="Sun F."/>
            <person name="Zhang X."/>
            <person name="Wang S."/>
            <person name="Shao Z."/>
        </authorList>
    </citation>
    <scope>NUCLEOTIDE SEQUENCE [LARGE SCALE GENOMIC DNA]</scope>
    <source>
        <strain evidence="1 2">PTG4-2</strain>
    </source>
</reference>
<proteinExistence type="predicted"/>